<dbReference type="GO" id="GO:0008757">
    <property type="term" value="F:S-adenosylmethionine-dependent methyltransferase activity"/>
    <property type="evidence" value="ECO:0007669"/>
    <property type="project" value="UniProtKB-ARBA"/>
</dbReference>
<evidence type="ECO:0000259" key="2">
    <source>
        <dbReference type="Pfam" id="PF05175"/>
    </source>
</evidence>
<sequence>MKKSGIFKNNLGYGNDLFVYQDKEMFNYSVDTILLGNFVSINRNVSNILEIGTNNGALAIFIAARSKKIKIDAIEIQKKAVNLAKKNVELNHLENQIDVIEADFKKYAKDYAFLCGNKQAKKYSLIVANPPYYNENFNKPRNTGTYEQKLATHEINLDLETLISLSAKIIEQKGYLSLVLPIARYVDLISLLRKYNFEPKRIQLVYTRINSQPKFCLVEARFNSGWGTFFEKNIYLHNENKNDHSYSEETKKLYIPIKEGEKNVKK</sequence>
<dbReference type="AlphaFoldDB" id="A0A318UI92"/>
<proteinExistence type="predicted"/>
<feature type="domain" description="Methyltransferase small" evidence="2">
    <location>
        <begin position="44"/>
        <end position="135"/>
    </location>
</feature>
<keyword evidence="3" id="KW-0489">Methyltransferase</keyword>
<dbReference type="InterPro" id="IPR029063">
    <property type="entry name" value="SAM-dependent_MTases_sf"/>
</dbReference>
<dbReference type="Proteomes" id="UP000247715">
    <property type="component" value="Unassembled WGS sequence"/>
</dbReference>
<accession>A0A318UI92</accession>
<comment type="caution">
    <text evidence="3">The sequence shown here is derived from an EMBL/GenBank/DDBJ whole genome shotgun (WGS) entry which is preliminary data.</text>
</comment>
<feature type="coiled-coil region" evidence="1">
    <location>
        <begin position="76"/>
        <end position="110"/>
    </location>
</feature>
<dbReference type="Pfam" id="PF05175">
    <property type="entry name" value="MTS"/>
    <property type="match status" value="1"/>
</dbReference>
<organism evidence="3 4">
    <name type="scientific">Metamycoplasma alkalescens</name>
    <dbReference type="NCBI Taxonomy" id="45363"/>
    <lineage>
        <taxon>Bacteria</taxon>
        <taxon>Bacillati</taxon>
        <taxon>Mycoplasmatota</taxon>
        <taxon>Mycoplasmoidales</taxon>
        <taxon>Metamycoplasmataceae</taxon>
        <taxon>Metamycoplasma</taxon>
    </lineage>
</organism>
<dbReference type="PANTHER" id="PTHR47739:SF1">
    <property type="entry name" value="TRNA1(VAL) (ADENINE(37)-N6)-METHYLTRANSFERASE"/>
    <property type="match status" value="1"/>
</dbReference>
<dbReference type="CDD" id="cd02440">
    <property type="entry name" value="AdoMet_MTases"/>
    <property type="match status" value="1"/>
</dbReference>
<keyword evidence="1" id="KW-0175">Coiled coil</keyword>
<dbReference type="GO" id="GO:0003676">
    <property type="term" value="F:nucleic acid binding"/>
    <property type="evidence" value="ECO:0007669"/>
    <property type="project" value="InterPro"/>
</dbReference>
<evidence type="ECO:0000313" key="3">
    <source>
        <dbReference type="EMBL" id="PYF42239.1"/>
    </source>
</evidence>
<dbReference type="InterPro" id="IPR007848">
    <property type="entry name" value="Small_mtfrase_dom"/>
</dbReference>
<protein>
    <submittedName>
        <fullName evidence="3">tRNA1Val (Adenine37-N6)-methyltransferase</fullName>
    </submittedName>
</protein>
<evidence type="ECO:0000256" key="1">
    <source>
        <dbReference type="SAM" id="Coils"/>
    </source>
</evidence>
<gene>
    <name evidence="3" type="ORF">BCF88_11323</name>
</gene>
<dbReference type="InterPro" id="IPR050210">
    <property type="entry name" value="tRNA_Adenine-N(6)_MTase"/>
</dbReference>
<dbReference type="PANTHER" id="PTHR47739">
    <property type="entry name" value="TRNA1(VAL) (ADENINE(37)-N6)-METHYLTRANSFERASE"/>
    <property type="match status" value="1"/>
</dbReference>
<keyword evidence="3" id="KW-0808">Transferase</keyword>
<dbReference type="GO" id="GO:0008170">
    <property type="term" value="F:N-methyltransferase activity"/>
    <property type="evidence" value="ECO:0007669"/>
    <property type="project" value="UniProtKB-ARBA"/>
</dbReference>
<reference evidence="3 4" key="1">
    <citation type="submission" date="2018-06" db="EMBL/GenBank/DDBJ databases">
        <title>Genomic Encyclopedia of Archaeal and Bacterial Type Strains, Phase II (KMG-II): from individual species to whole genera.</title>
        <authorList>
            <person name="Goeker M."/>
        </authorList>
    </citation>
    <scope>NUCLEOTIDE SEQUENCE [LARGE SCALE GENOMIC DNA]</scope>
    <source>
        <strain evidence="3 4">ATCC 29103</strain>
    </source>
</reference>
<dbReference type="GO" id="GO:0032259">
    <property type="term" value="P:methylation"/>
    <property type="evidence" value="ECO:0007669"/>
    <property type="project" value="UniProtKB-KW"/>
</dbReference>
<dbReference type="InterPro" id="IPR002052">
    <property type="entry name" value="DNA_methylase_N6_adenine_CS"/>
</dbReference>
<dbReference type="PROSITE" id="PS00092">
    <property type="entry name" value="N6_MTASE"/>
    <property type="match status" value="1"/>
</dbReference>
<dbReference type="Gene3D" id="3.40.50.150">
    <property type="entry name" value="Vaccinia Virus protein VP39"/>
    <property type="match status" value="1"/>
</dbReference>
<evidence type="ECO:0000313" key="4">
    <source>
        <dbReference type="Proteomes" id="UP000247715"/>
    </source>
</evidence>
<dbReference type="SUPFAM" id="SSF53335">
    <property type="entry name" value="S-adenosyl-L-methionine-dependent methyltransferases"/>
    <property type="match status" value="1"/>
</dbReference>
<name>A0A318UI92_9BACT</name>
<dbReference type="RefSeq" id="WP_110858456.1">
    <property type="nucleotide sequence ID" value="NZ_LS991949.1"/>
</dbReference>
<dbReference type="EMBL" id="QKLP01000013">
    <property type="protein sequence ID" value="PYF42239.1"/>
    <property type="molecule type" value="Genomic_DNA"/>
</dbReference>